<keyword evidence="10" id="KW-1185">Reference proteome</keyword>
<keyword evidence="5 6" id="KW-0788">Thiol protease</keyword>
<dbReference type="GO" id="GO:0005829">
    <property type="term" value="C:cytosol"/>
    <property type="evidence" value="ECO:0007669"/>
    <property type="project" value="TreeGrafter"/>
</dbReference>
<feature type="domain" description="MINDY deubiquitinase" evidence="8">
    <location>
        <begin position="99"/>
        <end position="135"/>
    </location>
</feature>
<dbReference type="GO" id="GO:0071944">
    <property type="term" value="C:cell periphery"/>
    <property type="evidence" value="ECO:0007669"/>
    <property type="project" value="TreeGrafter"/>
</dbReference>
<evidence type="ECO:0000256" key="2">
    <source>
        <dbReference type="ARBA" id="ARBA00022670"/>
    </source>
</evidence>
<dbReference type="PANTHER" id="PTHR18063:SF7">
    <property type="entry name" value="UBIQUITIN CARBOXYL-TERMINAL HYDROLASE MINDY-1"/>
    <property type="match status" value="1"/>
</dbReference>
<sequence>MSATEDGRWQEGDAAAVEGASPAKEETAPAGTPGGDGKESDGRTSPAQEGLEEVNGLESASEVGVSLPEPEGVAPPAAQPEGTLPRPEMARADPSSTFHLVKWVTWKGEKTPLITQSENGPCPLIAIINILLLRWK</sequence>
<dbReference type="EC" id="3.4.19.12" evidence="6"/>
<protein>
    <recommendedName>
        <fullName evidence="6">Ubiquitin carboxyl-terminal hydrolase</fullName>
        <ecNumber evidence="6">3.4.19.12</ecNumber>
    </recommendedName>
</protein>
<evidence type="ECO:0000313" key="9">
    <source>
        <dbReference type="EMBL" id="GCC43676.1"/>
    </source>
</evidence>
<keyword evidence="2 6" id="KW-0645">Protease</keyword>
<evidence type="ECO:0000256" key="1">
    <source>
        <dbReference type="ARBA" id="ARBA00006616"/>
    </source>
</evidence>
<comment type="caution">
    <text evidence="9">The sequence shown here is derived from an EMBL/GenBank/DDBJ whole genome shotgun (WGS) entry which is preliminary data.</text>
</comment>
<comment type="function">
    <text evidence="6">Hydrolase that can specifically remove 'Lys-48'-linked conjugated ubiquitin from proteins. Has exodeubiquitinase activity and has a preference for long polyubiquitin chains. May play a regulatory role at the level of protein turnover.</text>
</comment>
<evidence type="ECO:0000259" key="8">
    <source>
        <dbReference type="Pfam" id="PF04424"/>
    </source>
</evidence>
<feature type="compositionally biased region" description="Basic and acidic residues" evidence="7">
    <location>
        <begin position="1"/>
        <end position="11"/>
    </location>
</feature>
<proteinExistence type="inferred from homology"/>
<dbReference type="InterPro" id="IPR007518">
    <property type="entry name" value="MINDY"/>
</dbReference>
<dbReference type="GO" id="GO:0140934">
    <property type="term" value="F:histone deubiquitinase activity"/>
    <property type="evidence" value="ECO:0007669"/>
    <property type="project" value="UniProtKB-UniRule"/>
</dbReference>
<dbReference type="GO" id="GO:0004843">
    <property type="term" value="F:cysteine-type deubiquitinase activity"/>
    <property type="evidence" value="ECO:0007669"/>
    <property type="project" value="UniProtKB-UniRule"/>
</dbReference>
<evidence type="ECO:0000256" key="5">
    <source>
        <dbReference type="ARBA" id="ARBA00022807"/>
    </source>
</evidence>
<gene>
    <name evidence="9" type="ORF">chiPu_0027837</name>
</gene>
<dbReference type="GO" id="GO:0071108">
    <property type="term" value="P:protein K48-linked deubiquitination"/>
    <property type="evidence" value="ECO:0007669"/>
    <property type="project" value="TreeGrafter"/>
</dbReference>
<dbReference type="STRING" id="137246.A0A401TM12"/>
<evidence type="ECO:0000256" key="4">
    <source>
        <dbReference type="ARBA" id="ARBA00022801"/>
    </source>
</evidence>
<keyword evidence="4 6" id="KW-0378">Hydrolase</keyword>
<dbReference type="InterPro" id="IPR033979">
    <property type="entry name" value="MINDY_domain"/>
</dbReference>
<dbReference type="GO" id="GO:0006508">
    <property type="term" value="P:proteolysis"/>
    <property type="evidence" value="ECO:0007669"/>
    <property type="project" value="UniProtKB-KW"/>
</dbReference>
<keyword evidence="3 6" id="KW-0833">Ubl conjugation pathway</keyword>
<dbReference type="OMA" id="HIKWISL"/>
<organism evidence="9 10">
    <name type="scientific">Chiloscyllium punctatum</name>
    <name type="common">Brownbanded bambooshark</name>
    <name type="synonym">Hemiscyllium punctatum</name>
    <dbReference type="NCBI Taxonomy" id="137246"/>
    <lineage>
        <taxon>Eukaryota</taxon>
        <taxon>Metazoa</taxon>
        <taxon>Chordata</taxon>
        <taxon>Craniata</taxon>
        <taxon>Vertebrata</taxon>
        <taxon>Chondrichthyes</taxon>
        <taxon>Elasmobranchii</taxon>
        <taxon>Galeomorphii</taxon>
        <taxon>Galeoidea</taxon>
        <taxon>Orectolobiformes</taxon>
        <taxon>Hemiscylliidae</taxon>
        <taxon>Chiloscyllium</taxon>
    </lineage>
</organism>
<feature type="region of interest" description="Disordered" evidence="7">
    <location>
        <begin position="1"/>
        <end position="93"/>
    </location>
</feature>
<comment type="catalytic activity">
    <reaction evidence="6">
        <text>Thiol-dependent hydrolysis of ester, thioester, amide, peptide and isopeptide bonds formed by the C-terminal Gly of ubiquitin (a 76-residue protein attached to proteins as an intracellular targeting signal).</text>
        <dbReference type="EC" id="3.4.19.12"/>
    </reaction>
</comment>
<comment type="similarity">
    <text evidence="1 6">Belongs to the MINDY deubiquitinase family. FAM63 subfamily.</text>
</comment>
<evidence type="ECO:0000256" key="3">
    <source>
        <dbReference type="ARBA" id="ARBA00022786"/>
    </source>
</evidence>
<dbReference type="Pfam" id="PF04424">
    <property type="entry name" value="MINDY_DUB"/>
    <property type="match status" value="1"/>
</dbReference>
<dbReference type="GO" id="GO:0036435">
    <property type="term" value="F:K48-linked polyubiquitin modification-dependent protein binding"/>
    <property type="evidence" value="ECO:0007669"/>
    <property type="project" value="UniProtKB-UniRule"/>
</dbReference>
<feature type="non-terminal residue" evidence="9">
    <location>
        <position position="136"/>
    </location>
</feature>
<dbReference type="OrthoDB" id="10261212at2759"/>
<dbReference type="PANTHER" id="PTHR18063">
    <property type="entry name" value="NF-E2 INDUCIBLE PROTEIN"/>
    <property type="match status" value="1"/>
</dbReference>
<evidence type="ECO:0000256" key="7">
    <source>
        <dbReference type="SAM" id="MobiDB-lite"/>
    </source>
</evidence>
<dbReference type="GO" id="GO:0016807">
    <property type="term" value="F:cysteine-type carboxypeptidase activity"/>
    <property type="evidence" value="ECO:0007669"/>
    <property type="project" value="TreeGrafter"/>
</dbReference>
<dbReference type="AlphaFoldDB" id="A0A401TM12"/>
<accession>A0A401TM12</accession>
<evidence type="ECO:0000313" key="10">
    <source>
        <dbReference type="Proteomes" id="UP000287033"/>
    </source>
</evidence>
<name>A0A401TM12_CHIPU</name>
<dbReference type="EMBL" id="BEZZ01115267">
    <property type="protein sequence ID" value="GCC43676.1"/>
    <property type="molecule type" value="Genomic_DNA"/>
</dbReference>
<reference evidence="9 10" key="1">
    <citation type="journal article" date="2018" name="Nat. Ecol. Evol.">
        <title>Shark genomes provide insights into elasmobranch evolution and the origin of vertebrates.</title>
        <authorList>
            <person name="Hara Y"/>
            <person name="Yamaguchi K"/>
            <person name="Onimaru K"/>
            <person name="Kadota M"/>
            <person name="Koyanagi M"/>
            <person name="Keeley SD"/>
            <person name="Tatsumi K"/>
            <person name="Tanaka K"/>
            <person name="Motone F"/>
            <person name="Kageyama Y"/>
            <person name="Nozu R"/>
            <person name="Adachi N"/>
            <person name="Nishimura O"/>
            <person name="Nakagawa R"/>
            <person name="Tanegashima C"/>
            <person name="Kiyatake I"/>
            <person name="Matsumoto R"/>
            <person name="Murakumo K"/>
            <person name="Nishida K"/>
            <person name="Terakita A"/>
            <person name="Kuratani S"/>
            <person name="Sato K"/>
            <person name="Hyodo S Kuraku.S."/>
        </authorList>
    </citation>
    <scope>NUCLEOTIDE SEQUENCE [LARGE SCALE GENOMIC DNA]</scope>
</reference>
<dbReference type="GO" id="GO:1990380">
    <property type="term" value="F:K48-linked deubiquitinase activity"/>
    <property type="evidence" value="ECO:0007669"/>
    <property type="project" value="UniProtKB-UniRule"/>
</dbReference>
<evidence type="ECO:0000256" key="6">
    <source>
        <dbReference type="RuleBase" id="RU367139"/>
    </source>
</evidence>
<dbReference type="Proteomes" id="UP000287033">
    <property type="component" value="Unassembled WGS sequence"/>
</dbReference>